<protein>
    <recommendedName>
        <fullName evidence="3">Acyl carrier protein</fullName>
        <shortName evidence="3">ACP</shortName>
    </recommendedName>
</protein>
<dbReference type="GO" id="GO:0000035">
    <property type="term" value="F:acyl binding"/>
    <property type="evidence" value="ECO:0007669"/>
    <property type="project" value="TreeGrafter"/>
</dbReference>
<keyword evidence="2 3" id="KW-0597">Phosphoprotein</keyword>
<keyword evidence="3" id="KW-0275">Fatty acid biosynthesis</keyword>
<name>A0A1G1WFF1_9BACT</name>
<comment type="similarity">
    <text evidence="3">Belongs to the acyl carrier protein (ACP) family.</text>
</comment>
<keyword evidence="3" id="KW-0444">Lipid biosynthesis</keyword>
<accession>A0A1G1WFF1</accession>
<keyword evidence="3" id="KW-0443">Lipid metabolism</keyword>
<dbReference type="STRING" id="1802597.A2Z24_01210"/>
<dbReference type="Proteomes" id="UP000177588">
    <property type="component" value="Unassembled WGS sequence"/>
</dbReference>
<evidence type="ECO:0000256" key="3">
    <source>
        <dbReference type="HAMAP-Rule" id="MF_01217"/>
    </source>
</evidence>
<proteinExistence type="inferred from homology"/>
<comment type="function">
    <text evidence="3">Carrier of the growing fatty acid chain in fatty acid biosynthesis.</text>
</comment>
<dbReference type="HAMAP" id="MF_01217">
    <property type="entry name" value="Acyl_carrier"/>
    <property type="match status" value="1"/>
</dbReference>
<dbReference type="GO" id="GO:0005829">
    <property type="term" value="C:cytosol"/>
    <property type="evidence" value="ECO:0007669"/>
    <property type="project" value="TreeGrafter"/>
</dbReference>
<dbReference type="PANTHER" id="PTHR20863:SF76">
    <property type="entry name" value="CARRIER DOMAIN-CONTAINING PROTEIN"/>
    <property type="match status" value="1"/>
</dbReference>
<dbReference type="UniPathway" id="UPA00094"/>
<gene>
    <name evidence="3" type="primary">acpP</name>
    <name evidence="5" type="ORF">A2Z24_01210</name>
</gene>
<dbReference type="Pfam" id="PF00550">
    <property type="entry name" value="PP-binding"/>
    <property type="match status" value="1"/>
</dbReference>
<dbReference type="PANTHER" id="PTHR20863">
    <property type="entry name" value="ACYL CARRIER PROTEIN"/>
    <property type="match status" value="1"/>
</dbReference>
<dbReference type="InterPro" id="IPR036736">
    <property type="entry name" value="ACP-like_sf"/>
</dbReference>
<reference evidence="5 6" key="1">
    <citation type="journal article" date="2016" name="Nat. Commun.">
        <title>Thousands of microbial genomes shed light on interconnected biogeochemical processes in an aquifer system.</title>
        <authorList>
            <person name="Anantharaman K."/>
            <person name="Brown C.T."/>
            <person name="Hug L.A."/>
            <person name="Sharon I."/>
            <person name="Castelle C.J."/>
            <person name="Probst A.J."/>
            <person name="Thomas B.C."/>
            <person name="Singh A."/>
            <person name="Wilkins M.J."/>
            <person name="Karaoz U."/>
            <person name="Brodie E.L."/>
            <person name="Williams K.H."/>
            <person name="Hubbard S.S."/>
            <person name="Banfield J.F."/>
        </authorList>
    </citation>
    <scope>NUCLEOTIDE SEQUENCE [LARGE SCALE GENOMIC DNA]</scope>
</reference>
<dbReference type="Gene3D" id="1.10.1200.10">
    <property type="entry name" value="ACP-like"/>
    <property type="match status" value="1"/>
</dbReference>
<comment type="pathway">
    <text evidence="3">Lipid metabolism; fatty acid biosynthesis.</text>
</comment>
<dbReference type="SUPFAM" id="SSF47336">
    <property type="entry name" value="ACP-like"/>
    <property type="match status" value="1"/>
</dbReference>
<comment type="caution">
    <text evidence="5">The sequence shown here is derived from an EMBL/GenBank/DDBJ whole genome shotgun (WGS) entry which is preliminary data.</text>
</comment>
<dbReference type="NCBIfam" id="NF002148">
    <property type="entry name" value="PRK00982.1-2"/>
    <property type="match status" value="1"/>
</dbReference>
<evidence type="ECO:0000259" key="4">
    <source>
        <dbReference type="PROSITE" id="PS50075"/>
    </source>
</evidence>
<dbReference type="GO" id="GO:0009245">
    <property type="term" value="P:lipid A biosynthetic process"/>
    <property type="evidence" value="ECO:0007669"/>
    <property type="project" value="TreeGrafter"/>
</dbReference>
<dbReference type="EMBL" id="MHCT01000008">
    <property type="protein sequence ID" value="OGY26384.1"/>
    <property type="molecule type" value="Genomic_DNA"/>
</dbReference>
<evidence type="ECO:0000256" key="2">
    <source>
        <dbReference type="ARBA" id="ARBA00022553"/>
    </source>
</evidence>
<comment type="subcellular location">
    <subcellularLocation>
        <location evidence="3">Cytoplasm</location>
    </subcellularLocation>
</comment>
<sequence length="82" mass="9129">MVSEDYFNKLKKIIAAQLGIDELEITEDSHLQDDLNADPISIADLIVEIEGEFHIKIPQNQAADFNTVGDILSFILDQTGDL</sequence>
<dbReference type="InterPro" id="IPR009081">
    <property type="entry name" value="PP-bd_ACP"/>
</dbReference>
<keyword evidence="3" id="KW-0276">Fatty acid metabolism</keyword>
<dbReference type="PROSITE" id="PS50075">
    <property type="entry name" value="CARRIER"/>
    <property type="match status" value="1"/>
</dbReference>
<dbReference type="NCBIfam" id="NF002150">
    <property type="entry name" value="PRK00982.1-4"/>
    <property type="match status" value="1"/>
</dbReference>
<evidence type="ECO:0000313" key="6">
    <source>
        <dbReference type="Proteomes" id="UP000177588"/>
    </source>
</evidence>
<keyword evidence="3" id="KW-0963">Cytoplasm</keyword>
<dbReference type="AlphaFoldDB" id="A0A1G1WFF1"/>
<feature type="domain" description="Carrier" evidence="4">
    <location>
        <begin position="4"/>
        <end position="79"/>
    </location>
</feature>
<organism evidence="5 6">
    <name type="scientific">Candidatus Woykebacteria bacterium RBG_16_44_10</name>
    <dbReference type="NCBI Taxonomy" id="1802597"/>
    <lineage>
        <taxon>Bacteria</taxon>
        <taxon>Candidatus Woykeibacteriota</taxon>
    </lineage>
</organism>
<evidence type="ECO:0000313" key="5">
    <source>
        <dbReference type="EMBL" id="OGY26384.1"/>
    </source>
</evidence>
<dbReference type="InterPro" id="IPR003231">
    <property type="entry name" value="ACP"/>
</dbReference>
<comment type="PTM">
    <text evidence="3">4'-phosphopantetheine is transferred from CoA to a specific serine of apo-ACP by AcpS. This modification is essential for activity because fatty acids are bound in thioester linkage to the sulfhydryl of the prosthetic group.</text>
</comment>
<evidence type="ECO:0000256" key="1">
    <source>
        <dbReference type="ARBA" id="ARBA00022450"/>
    </source>
</evidence>
<comment type="caution">
    <text evidence="3">Lacks conserved residue(s) required for the propagation of feature annotation.</text>
</comment>
<keyword evidence="1 3" id="KW-0596">Phosphopantetheine</keyword>
<dbReference type="GO" id="GO:0016020">
    <property type="term" value="C:membrane"/>
    <property type="evidence" value="ECO:0007669"/>
    <property type="project" value="GOC"/>
</dbReference>
<dbReference type="GO" id="GO:0000036">
    <property type="term" value="F:acyl carrier activity"/>
    <property type="evidence" value="ECO:0007669"/>
    <property type="project" value="UniProtKB-UniRule"/>
</dbReference>